<organism evidence="1 2">
    <name type="scientific">Vibrio parahaemolyticus</name>
    <dbReference type="NCBI Taxonomy" id="670"/>
    <lineage>
        <taxon>Bacteria</taxon>
        <taxon>Pseudomonadati</taxon>
        <taxon>Pseudomonadota</taxon>
        <taxon>Gammaproteobacteria</taxon>
        <taxon>Vibrionales</taxon>
        <taxon>Vibrionaceae</taxon>
        <taxon>Vibrio</taxon>
    </lineage>
</organism>
<protein>
    <submittedName>
        <fullName evidence="1">Uncharacterized protein</fullName>
    </submittedName>
</protein>
<evidence type="ECO:0000313" key="1">
    <source>
        <dbReference type="EMBL" id="UYV30528.1"/>
    </source>
</evidence>
<gene>
    <name evidence="1" type="ORF">M5598_26330</name>
</gene>
<proteinExistence type="predicted"/>
<evidence type="ECO:0000313" key="2">
    <source>
        <dbReference type="Proteomes" id="UP001163036"/>
    </source>
</evidence>
<keyword evidence="1" id="KW-0614">Plasmid</keyword>
<geneLocation type="plasmid" evidence="1 2">
    <name>pVP-16-VB00198-1</name>
</geneLocation>
<dbReference type="Proteomes" id="UP001163036">
    <property type="component" value="Plasmid pVP-16-VB00198-1"/>
</dbReference>
<sequence length="228" mass="27252">MPRSKPPRKKRKKILSNGERYLNNSWLAMYNQMKFVDQMLTDKNGNMKKSHVLFNKLLLEYLVDCQKESYLPSKDALEDKCQEIFYFASNKVQFTNIDPNRMEVEYLLDAMESASLEVFNKKQEDGKYIVDGYLIVDCRNLSQDETNYVIKKFDANYDNELDSLTYQCLEYPIRQFLSPQKERKVRDFCVKKGKHDLIRLFNKDFDLNVKIQESTLDRIRDKWLLFTL</sequence>
<dbReference type="RefSeq" id="WP_053312999.1">
    <property type="nucleotide sequence ID" value="NZ_CP062152.1"/>
</dbReference>
<dbReference type="AlphaFoldDB" id="A0A8H9N974"/>
<accession>A0A8H9N974</accession>
<dbReference type="EMBL" id="CP097357">
    <property type="protein sequence ID" value="UYV30528.1"/>
    <property type="molecule type" value="Genomic_DNA"/>
</dbReference>
<reference evidence="1" key="1">
    <citation type="submission" date="2022-05" db="EMBL/GenBank/DDBJ databases">
        <title>Megaplasmid of Vibrio parahaemolyticus.</title>
        <authorList>
            <person name="Strauch E."/>
            <person name="Borowiak M."/>
        </authorList>
    </citation>
    <scope>NUCLEOTIDE SEQUENCE</scope>
    <source>
        <strain evidence="1">16-VB00198</strain>
        <plasmid evidence="1">pVP-16-VB00198-1</plasmid>
    </source>
</reference>
<name>A0A8H9N974_VIBPH</name>